<evidence type="ECO:0000256" key="2">
    <source>
        <dbReference type="SAM" id="Phobius"/>
    </source>
</evidence>
<dbReference type="RefSeq" id="XP_012207963.1">
    <property type="nucleotide sequence ID" value="XM_012352573.1"/>
</dbReference>
<organism evidence="3 4">
    <name type="scientific">Saprolegnia parasitica (strain CBS 223.65)</name>
    <dbReference type="NCBI Taxonomy" id="695850"/>
    <lineage>
        <taxon>Eukaryota</taxon>
        <taxon>Sar</taxon>
        <taxon>Stramenopiles</taxon>
        <taxon>Oomycota</taxon>
        <taxon>Saprolegniomycetes</taxon>
        <taxon>Saprolegniales</taxon>
        <taxon>Saprolegniaceae</taxon>
        <taxon>Saprolegnia</taxon>
    </lineage>
</organism>
<dbReference type="GO" id="GO:0016805">
    <property type="term" value="F:dipeptidase activity"/>
    <property type="evidence" value="ECO:0007669"/>
    <property type="project" value="InterPro"/>
</dbReference>
<dbReference type="Proteomes" id="UP000030745">
    <property type="component" value="Unassembled WGS sequence"/>
</dbReference>
<dbReference type="InterPro" id="IPR005322">
    <property type="entry name" value="Peptidase_C69"/>
</dbReference>
<dbReference type="VEuPathDB" id="FungiDB:SPRG_13199"/>
<keyword evidence="2" id="KW-1133">Transmembrane helix</keyword>
<name>A0A067C3D5_SAPPC</name>
<dbReference type="GO" id="GO:0006508">
    <property type="term" value="P:proteolysis"/>
    <property type="evidence" value="ECO:0007669"/>
    <property type="project" value="InterPro"/>
</dbReference>
<evidence type="ECO:0000313" key="3">
    <source>
        <dbReference type="EMBL" id="KDO21307.1"/>
    </source>
</evidence>
<sequence length="594" mass="64687">MPRALGFAAAMVAVAAARYRDADRCTAIIVGAEASTTGAPMTTQTNDCSSCDFRIVKIPPKVHGMNATRSIWPAIQYFPRYVGSARGAPEYDAANLPHGFYNCLPQANATFGYIEGVYGILNDHGLGVGESTCSAKLWAKPAYDGGRALLDIVELSRLALERTQSARSAIALMGSLAETYGYYGGYWSGEDDDNKAEAGETLTIIDATEAWVFHILPDDTGASAVWVAQRLPPTHVAAVANAFIIHEVDLSDATTYLGSSNLHDVARRNGFWDGRSIFDFTRAYAHPPANPWYSTRRQWRVLTLANPDLSLSPHTDAYGSDYPFSVPVATRLSAADLMRFQRDHYEGTPWDLTQGIAAGPYGNPDRYETGHWDGNEFERAISIFRASYSYIASVADNGTSVLWVGPYAPHGTLFTPVFPLASRMPSALATGSLLQYNASSLFWTNAVVGNTAARFYKFAHPVVAAVQGAVEAEFAAGLTRLRATVNATVDRLTSEGDANVAVAQRAFQDLFATLMTRFHDGYVVSNLTDAVPVVAPMGYPDWWLTAAGYYDGSHQSQYVLVTAWVAVVLSAATGFWFGQRSNRHVERRGYVHLK</sequence>
<gene>
    <name evidence="3" type="ORF">SPRG_13199</name>
</gene>
<dbReference type="PANTHER" id="PTHR12994">
    <property type="entry name" value="SECERNIN"/>
    <property type="match status" value="1"/>
</dbReference>
<reference evidence="3 4" key="1">
    <citation type="journal article" date="2013" name="PLoS Genet.">
        <title>Distinctive expansion of potential virulence genes in the genome of the oomycete fish pathogen Saprolegnia parasitica.</title>
        <authorList>
            <person name="Jiang R.H."/>
            <person name="de Bruijn I."/>
            <person name="Haas B.J."/>
            <person name="Belmonte R."/>
            <person name="Lobach L."/>
            <person name="Christie J."/>
            <person name="van den Ackerveken G."/>
            <person name="Bottin A."/>
            <person name="Bulone V."/>
            <person name="Diaz-Moreno S.M."/>
            <person name="Dumas B."/>
            <person name="Fan L."/>
            <person name="Gaulin E."/>
            <person name="Govers F."/>
            <person name="Grenville-Briggs L.J."/>
            <person name="Horner N.R."/>
            <person name="Levin J.Z."/>
            <person name="Mammella M."/>
            <person name="Meijer H.J."/>
            <person name="Morris P."/>
            <person name="Nusbaum C."/>
            <person name="Oome S."/>
            <person name="Phillips A.J."/>
            <person name="van Rooyen D."/>
            <person name="Rzeszutek E."/>
            <person name="Saraiva M."/>
            <person name="Secombes C.J."/>
            <person name="Seidl M.F."/>
            <person name="Snel B."/>
            <person name="Stassen J.H."/>
            <person name="Sykes S."/>
            <person name="Tripathy S."/>
            <person name="van den Berg H."/>
            <person name="Vega-Arreguin J.C."/>
            <person name="Wawra S."/>
            <person name="Young S.K."/>
            <person name="Zeng Q."/>
            <person name="Dieguez-Uribeondo J."/>
            <person name="Russ C."/>
            <person name="Tyler B.M."/>
            <person name="van West P."/>
        </authorList>
    </citation>
    <scope>NUCLEOTIDE SEQUENCE [LARGE SCALE GENOMIC DNA]</scope>
    <source>
        <strain evidence="3 4">CBS 223.65</strain>
    </source>
</reference>
<dbReference type="KEGG" id="spar:SPRG_13199"/>
<keyword evidence="2" id="KW-0812">Transmembrane</keyword>
<evidence type="ECO:0008006" key="5">
    <source>
        <dbReference type="Google" id="ProtNLM"/>
    </source>
</evidence>
<dbReference type="Gene3D" id="3.60.60.10">
    <property type="entry name" value="Penicillin V Acylase, Chain A"/>
    <property type="match status" value="1"/>
</dbReference>
<proteinExistence type="inferred from homology"/>
<evidence type="ECO:0000256" key="1">
    <source>
        <dbReference type="ARBA" id="ARBA00005705"/>
    </source>
</evidence>
<protein>
    <recommendedName>
        <fullName evidence="5">Peptidase</fullName>
    </recommendedName>
</protein>
<comment type="similarity">
    <text evidence="1">Belongs to the peptidase C69 family. Secernin subfamily.</text>
</comment>
<dbReference type="OMA" id="ANAFIIH"/>
<dbReference type="OrthoDB" id="5175656at2759"/>
<evidence type="ECO:0000313" key="4">
    <source>
        <dbReference type="Proteomes" id="UP000030745"/>
    </source>
</evidence>
<dbReference type="AlphaFoldDB" id="A0A067C3D5"/>
<dbReference type="PANTHER" id="PTHR12994:SF17">
    <property type="entry name" value="LD30995P"/>
    <property type="match status" value="1"/>
</dbReference>
<dbReference type="Pfam" id="PF03577">
    <property type="entry name" value="Peptidase_C69"/>
    <property type="match status" value="1"/>
</dbReference>
<dbReference type="GO" id="GO:0070004">
    <property type="term" value="F:cysteine-type exopeptidase activity"/>
    <property type="evidence" value="ECO:0007669"/>
    <property type="project" value="InterPro"/>
</dbReference>
<keyword evidence="2" id="KW-0472">Membrane</keyword>
<dbReference type="EMBL" id="KK583290">
    <property type="protein sequence ID" value="KDO21307.1"/>
    <property type="molecule type" value="Genomic_DNA"/>
</dbReference>
<accession>A0A067C3D5</accession>
<dbReference type="STRING" id="695850.A0A067C3D5"/>
<keyword evidence="4" id="KW-1185">Reference proteome</keyword>
<dbReference type="GeneID" id="24135097"/>
<feature type="transmembrane region" description="Helical" evidence="2">
    <location>
        <begin position="558"/>
        <end position="578"/>
    </location>
</feature>